<dbReference type="Proteomes" id="UP000095284">
    <property type="component" value="Unplaced"/>
</dbReference>
<evidence type="ECO:0000313" key="3">
    <source>
        <dbReference type="Proteomes" id="UP000095284"/>
    </source>
</evidence>
<evidence type="ECO:0000313" key="2">
    <source>
        <dbReference type="EMBL" id="CAD5219263.1"/>
    </source>
</evidence>
<proteinExistence type="predicted"/>
<feature type="region of interest" description="Disordered" evidence="1">
    <location>
        <begin position="58"/>
        <end position="79"/>
    </location>
</feature>
<dbReference type="Proteomes" id="UP000582659">
    <property type="component" value="Unassembled WGS sequence"/>
</dbReference>
<dbReference type="Proteomes" id="UP000659654">
    <property type="component" value="Unassembled WGS sequence"/>
</dbReference>
<keyword evidence="4" id="KW-1185">Reference proteome</keyword>
<protein>
    <submittedName>
        <fullName evidence="2">(pine wood nematode) hypothetical protein</fullName>
    </submittedName>
</protein>
<reference evidence="5" key="1">
    <citation type="submission" date="2016-11" db="UniProtKB">
        <authorList>
            <consortium name="WormBaseParasite"/>
        </authorList>
    </citation>
    <scope>IDENTIFICATION</scope>
</reference>
<organism evidence="3 5">
    <name type="scientific">Bursaphelenchus xylophilus</name>
    <name type="common">Pinewood nematode worm</name>
    <name type="synonym">Aphelenchoides xylophilus</name>
    <dbReference type="NCBI Taxonomy" id="6326"/>
    <lineage>
        <taxon>Eukaryota</taxon>
        <taxon>Metazoa</taxon>
        <taxon>Ecdysozoa</taxon>
        <taxon>Nematoda</taxon>
        <taxon>Chromadorea</taxon>
        <taxon>Rhabditida</taxon>
        <taxon>Tylenchina</taxon>
        <taxon>Tylenchomorpha</taxon>
        <taxon>Aphelenchoidea</taxon>
        <taxon>Aphelenchoididae</taxon>
        <taxon>Bursaphelenchus</taxon>
    </lineage>
</organism>
<evidence type="ECO:0000313" key="5">
    <source>
        <dbReference type="WBParaSite" id="BXY_0292000.1"/>
    </source>
</evidence>
<sequence length="131" mass="14640">MNEEREKVKDKKVKDTGSNMQISIQKAYIKAQKAARSQAMAKCALCGGALQCPRQACQNKRKISKPKKSTKKGLLDANKRMQEKTRCTIRQVHCSDRIMAAPSFKAEVGMRYKPIEDLALGKTNRGPCTPN</sequence>
<dbReference type="WBParaSite" id="BXY_0292000.1">
    <property type="protein sequence ID" value="BXY_0292000.1"/>
    <property type="gene ID" value="BXY_0292000"/>
</dbReference>
<dbReference type="AlphaFoldDB" id="A0A1I7RQC7"/>
<accession>A0A1I7RQC7</accession>
<evidence type="ECO:0000313" key="4">
    <source>
        <dbReference type="Proteomes" id="UP000659654"/>
    </source>
</evidence>
<dbReference type="EMBL" id="CAJFDI010000003">
    <property type="protein sequence ID" value="CAD5219263.1"/>
    <property type="molecule type" value="Genomic_DNA"/>
</dbReference>
<gene>
    <name evidence="2" type="ORF">BXYJ_LOCUS5591</name>
</gene>
<evidence type="ECO:0000256" key="1">
    <source>
        <dbReference type="SAM" id="MobiDB-lite"/>
    </source>
</evidence>
<name>A0A1I7RQC7_BURXY</name>
<reference evidence="2" key="2">
    <citation type="submission" date="2020-09" db="EMBL/GenBank/DDBJ databases">
        <authorList>
            <person name="Kikuchi T."/>
        </authorList>
    </citation>
    <scope>NUCLEOTIDE SEQUENCE</scope>
    <source>
        <strain evidence="2">Ka4C1</strain>
    </source>
</reference>
<feature type="compositionally biased region" description="Basic residues" evidence="1">
    <location>
        <begin position="59"/>
        <end position="71"/>
    </location>
</feature>
<dbReference type="EMBL" id="CAJFCV020000003">
    <property type="protein sequence ID" value="CAG9104368.1"/>
    <property type="molecule type" value="Genomic_DNA"/>
</dbReference>